<sequence>MTTPAMPEGPKQENDRRSSDASASSGHTSTYDRRRSSASGTRYAALEALKRPADPQSTERRSSLQDSYTKPGFLGSLWNNYTRGPANPPAAQKPHEQRDTTTLRQ</sequence>
<name>A0A6A5XP50_9PLEO</name>
<proteinExistence type="predicted"/>
<keyword evidence="3" id="KW-1185">Reference proteome</keyword>
<protein>
    <submittedName>
        <fullName evidence="2">Uncharacterized protein</fullName>
    </submittedName>
</protein>
<dbReference type="AlphaFoldDB" id="A0A6A5XP50"/>
<dbReference type="GeneID" id="54285749"/>
<dbReference type="OrthoDB" id="4158609at2759"/>
<feature type="compositionally biased region" description="Basic and acidic residues" evidence="1">
    <location>
        <begin position="93"/>
        <end position="105"/>
    </location>
</feature>
<dbReference type="Proteomes" id="UP000799778">
    <property type="component" value="Unassembled WGS sequence"/>
</dbReference>
<organism evidence="2 3">
    <name type="scientific">Aaosphaeria arxii CBS 175.79</name>
    <dbReference type="NCBI Taxonomy" id="1450172"/>
    <lineage>
        <taxon>Eukaryota</taxon>
        <taxon>Fungi</taxon>
        <taxon>Dikarya</taxon>
        <taxon>Ascomycota</taxon>
        <taxon>Pezizomycotina</taxon>
        <taxon>Dothideomycetes</taxon>
        <taxon>Pleosporomycetidae</taxon>
        <taxon>Pleosporales</taxon>
        <taxon>Pleosporales incertae sedis</taxon>
        <taxon>Aaosphaeria</taxon>
    </lineage>
</organism>
<feature type="compositionally biased region" description="Basic and acidic residues" evidence="1">
    <location>
        <begin position="10"/>
        <end position="19"/>
    </location>
</feature>
<evidence type="ECO:0000313" key="3">
    <source>
        <dbReference type="Proteomes" id="UP000799778"/>
    </source>
</evidence>
<evidence type="ECO:0000256" key="1">
    <source>
        <dbReference type="SAM" id="MobiDB-lite"/>
    </source>
</evidence>
<gene>
    <name evidence="2" type="ORF">BU24DRAFT_423832</name>
</gene>
<dbReference type="EMBL" id="ML978070">
    <property type="protein sequence ID" value="KAF2014922.1"/>
    <property type="molecule type" value="Genomic_DNA"/>
</dbReference>
<accession>A0A6A5XP50</accession>
<evidence type="ECO:0000313" key="2">
    <source>
        <dbReference type="EMBL" id="KAF2014922.1"/>
    </source>
</evidence>
<dbReference type="RefSeq" id="XP_033383261.1">
    <property type="nucleotide sequence ID" value="XM_033528352.1"/>
</dbReference>
<reference evidence="2" key="1">
    <citation type="journal article" date="2020" name="Stud. Mycol.">
        <title>101 Dothideomycetes genomes: a test case for predicting lifestyles and emergence of pathogens.</title>
        <authorList>
            <person name="Haridas S."/>
            <person name="Albert R."/>
            <person name="Binder M."/>
            <person name="Bloem J."/>
            <person name="Labutti K."/>
            <person name="Salamov A."/>
            <person name="Andreopoulos B."/>
            <person name="Baker S."/>
            <person name="Barry K."/>
            <person name="Bills G."/>
            <person name="Bluhm B."/>
            <person name="Cannon C."/>
            <person name="Castanera R."/>
            <person name="Culley D."/>
            <person name="Daum C."/>
            <person name="Ezra D."/>
            <person name="Gonzalez J."/>
            <person name="Henrissat B."/>
            <person name="Kuo A."/>
            <person name="Liang C."/>
            <person name="Lipzen A."/>
            <person name="Lutzoni F."/>
            <person name="Magnuson J."/>
            <person name="Mondo S."/>
            <person name="Nolan M."/>
            <person name="Ohm R."/>
            <person name="Pangilinan J."/>
            <person name="Park H.-J."/>
            <person name="Ramirez L."/>
            <person name="Alfaro M."/>
            <person name="Sun H."/>
            <person name="Tritt A."/>
            <person name="Yoshinaga Y."/>
            <person name="Zwiers L.-H."/>
            <person name="Turgeon B."/>
            <person name="Goodwin S."/>
            <person name="Spatafora J."/>
            <person name="Crous P."/>
            <person name="Grigoriev I."/>
        </authorList>
    </citation>
    <scope>NUCLEOTIDE SEQUENCE</scope>
    <source>
        <strain evidence="2">CBS 175.79</strain>
    </source>
</reference>
<feature type="region of interest" description="Disordered" evidence="1">
    <location>
        <begin position="1"/>
        <end position="105"/>
    </location>
</feature>
<feature type="compositionally biased region" description="Basic and acidic residues" evidence="1">
    <location>
        <begin position="48"/>
        <end position="63"/>
    </location>
</feature>